<organism evidence="8 9">
    <name type="scientific">Dimargaris verticillata</name>
    <dbReference type="NCBI Taxonomy" id="2761393"/>
    <lineage>
        <taxon>Eukaryota</taxon>
        <taxon>Fungi</taxon>
        <taxon>Fungi incertae sedis</taxon>
        <taxon>Zoopagomycota</taxon>
        <taxon>Kickxellomycotina</taxon>
        <taxon>Dimargaritomycetes</taxon>
        <taxon>Dimargaritales</taxon>
        <taxon>Dimargaritaceae</taxon>
        <taxon>Dimargaris</taxon>
    </lineage>
</organism>
<dbReference type="AlphaFoldDB" id="A0A9W8EDE4"/>
<keyword evidence="2 6" id="KW-0645">Protease</keyword>
<feature type="domain" description="Calpain catalytic" evidence="7">
    <location>
        <begin position="167"/>
        <end position="471"/>
    </location>
</feature>
<evidence type="ECO:0000259" key="7">
    <source>
        <dbReference type="PROSITE" id="PS50203"/>
    </source>
</evidence>
<evidence type="ECO:0000313" key="9">
    <source>
        <dbReference type="Proteomes" id="UP001151582"/>
    </source>
</evidence>
<evidence type="ECO:0000313" key="8">
    <source>
        <dbReference type="EMBL" id="KAJ1978562.1"/>
    </source>
</evidence>
<dbReference type="InterPro" id="IPR022684">
    <property type="entry name" value="Calpain_cysteine_protease"/>
</dbReference>
<dbReference type="InterPro" id="IPR036213">
    <property type="entry name" value="Calpain_III_sf"/>
</dbReference>
<dbReference type="SUPFAM" id="SSF49758">
    <property type="entry name" value="Calpain large subunit, middle domain (domain III)"/>
    <property type="match status" value="3"/>
</dbReference>
<dbReference type="Pfam" id="PF01067">
    <property type="entry name" value="Calpain_III"/>
    <property type="match status" value="1"/>
</dbReference>
<dbReference type="Gene3D" id="3.90.70.10">
    <property type="entry name" value="Cysteine proteinases"/>
    <property type="match status" value="1"/>
</dbReference>
<dbReference type="SMART" id="SM00720">
    <property type="entry name" value="calpain_III"/>
    <property type="match status" value="1"/>
</dbReference>
<dbReference type="Gene3D" id="2.60.120.380">
    <property type="match status" value="3"/>
</dbReference>
<dbReference type="SMART" id="SM00230">
    <property type="entry name" value="CysPc"/>
    <property type="match status" value="1"/>
</dbReference>
<reference evidence="8" key="1">
    <citation type="submission" date="2022-07" db="EMBL/GenBank/DDBJ databases">
        <title>Phylogenomic reconstructions and comparative analyses of Kickxellomycotina fungi.</title>
        <authorList>
            <person name="Reynolds N.K."/>
            <person name="Stajich J.E."/>
            <person name="Barry K."/>
            <person name="Grigoriev I.V."/>
            <person name="Crous P."/>
            <person name="Smith M.E."/>
        </authorList>
    </citation>
    <scope>NUCLEOTIDE SEQUENCE</scope>
    <source>
        <strain evidence="8">RSA 567</strain>
    </source>
</reference>
<dbReference type="InterPro" id="IPR038765">
    <property type="entry name" value="Papain-like_cys_pep_sf"/>
</dbReference>
<dbReference type="Pfam" id="PF00648">
    <property type="entry name" value="Peptidase_C2"/>
    <property type="match status" value="1"/>
</dbReference>
<feature type="active site" evidence="5 6">
    <location>
        <position position="222"/>
    </location>
</feature>
<proteinExistence type="inferred from homology"/>
<feature type="active site" evidence="5 6">
    <location>
        <position position="409"/>
    </location>
</feature>
<dbReference type="InterPro" id="IPR022682">
    <property type="entry name" value="Calpain_domain_III"/>
</dbReference>
<dbReference type="OrthoDB" id="167576at2759"/>
<evidence type="ECO:0000256" key="2">
    <source>
        <dbReference type="ARBA" id="ARBA00022670"/>
    </source>
</evidence>
<dbReference type="GO" id="GO:0004198">
    <property type="term" value="F:calcium-dependent cysteine-type endopeptidase activity"/>
    <property type="evidence" value="ECO:0007669"/>
    <property type="project" value="InterPro"/>
</dbReference>
<dbReference type="SUPFAM" id="SSF54001">
    <property type="entry name" value="Cysteine proteinases"/>
    <property type="match status" value="1"/>
</dbReference>
<feature type="active site" evidence="5 6">
    <location>
        <position position="388"/>
    </location>
</feature>
<dbReference type="EMBL" id="JANBQB010000269">
    <property type="protein sequence ID" value="KAJ1978562.1"/>
    <property type="molecule type" value="Genomic_DNA"/>
</dbReference>
<dbReference type="CDD" id="cd00044">
    <property type="entry name" value="CysPc"/>
    <property type="match status" value="1"/>
</dbReference>
<keyword evidence="9" id="KW-1185">Reference proteome</keyword>
<dbReference type="SUPFAM" id="SSF116846">
    <property type="entry name" value="MIT domain"/>
    <property type="match status" value="1"/>
</dbReference>
<sequence>MAQNDSLTNWKQLLLEAERIARQGAAAEAQDDSTTAVELYREAAGLQISAYAEADRSAKKSIKRLFDQTVEKATALKASLDLATPPNNSGATKSNAAILSNPVQSAMTKAAPLIPSAAKPSKGKPLPTLRSPTFGLSSAEMDVLRTTSYVNDMIFLPWCDDDGEEPYFFAEPFIDKDGLPALSSKQQERLAGWKRPQEFMSHPQMVCQVSCTSIIQDVVTDCSFVASLCVAAAYENRFNKRLITSCIYPQNQQGQPIYNPSGKYAVRLMCNGIARKVVVDDRFPLARDGKLLCSYTRNRAELWPMIVEKAYMKLMGGYDFPGSNSSIDLYTLTGWLPEQVFIQDAKFNPTTLWDRVYQGLHYGDTLVTMATGDMSADLAASLGLVASHAYAVLDAVVMDGGLCLLQLKNPWSVKRWKGPYSCLDSKRWTPELCSKLRYDPKHAQTVDDGIFWIDYASLCQYFGSVHLNWNPGLLPHCCLTHALWPQHQGPTSAVYNLGANPQYSLRIDHTTGRASDTAPVWLLLSKHITRKEENRDYISMYVYDRPNATSRVHSPEDPLVATDFINSPHVLVRFNAPPGVSYVSLVLLQYEKVRDLHFTLRAHSMAPLTLAPIPQLPHRQQLAGEWDDQTCGGSAVHASFGDNPQYKLTIPAGASNDQGLPVTGMAMLEAGTDKQVNLVVVRGGLRVASLSYRNTVSDSGPYSESTCFCPLSADLSPGEYTVIASTHQPGQRGAFKLSVELGQPFTLAAIPPEGAGMYRRVVRGAWVRGVNAMGNPSDHADDYMRNPSYLLTLHEPTEITLRLQAPHIDPSPALNVTLFARDLTRSPRHREAATSGSYVNAVQGVAIPRTRLVPISAMGATQYLAVFSTWERGVEGAYQAVVFSDKKIEIEPWSASSPCYP</sequence>
<gene>
    <name evidence="8" type="primary">RIM13</name>
    <name evidence="8" type="ORF">H4R34_003162</name>
</gene>
<dbReference type="InterPro" id="IPR051297">
    <property type="entry name" value="PalB/RIM13"/>
</dbReference>
<evidence type="ECO:0000256" key="6">
    <source>
        <dbReference type="PROSITE-ProRule" id="PRU00239"/>
    </source>
</evidence>
<evidence type="ECO:0000256" key="1">
    <source>
        <dbReference type="ARBA" id="ARBA00010193"/>
    </source>
</evidence>
<accession>A0A9W8EDE4</accession>
<evidence type="ECO:0000256" key="4">
    <source>
        <dbReference type="ARBA" id="ARBA00022807"/>
    </source>
</evidence>
<keyword evidence="4 6" id="KW-0788">Thiol protease</keyword>
<dbReference type="PROSITE" id="PS50203">
    <property type="entry name" value="CALPAIN_CAT"/>
    <property type="match status" value="1"/>
</dbReference>
<evidence type="ECO:0000256" key="3">
    <source>
        <dbReference type="ARBA" id="ARBA00022801"/>
    </source>
</evidence>
<protein>
    <submittedName>
        <fullName evidence="8">Cysteine protease</fullName>
    </submittedName>
</protein>
<dbReference type="PRINTS" id="PR00704">
    <property type="entry name" value="CALPAIN"/>
</dbReference>
<dbReference type="PANTHER" id="PTHR46143:SF1">
    <property type="entry name" value="CALPAIN-7"/>
    <property type="match status" value="1"/>
</dbReference>
<dbReference type="InterPro" id="IPR036181">
    <property type="entry name" value="MIT_dom_sf"/>
</dbReference>
<dbReference type="Proteomes" id="UP001151582">
    <property type="component" value="Unassembled WGS sequence"/>
</dbReference>
<dbReference type="PANTHER" id="PTHR46143">
    <property type="entry name" value="CALPAIN-7"/>
    <property type="match status" value="1"/>
</dbReference>
<comment type="similarity">
    <text evidence="1">Belongs to the peptidase C2 family. PalB/RIM13 subfamily.</text>
</comment>
<evidence type="ECO:0000256" key="5">
    <source>
        <dbReference type="PIRSR" id="PIRSR622684-1"/>
    </source>
</evidence>
<name>A0A9W8EDE4_9FUNG</name>
<dbReference type="GO" id="GO:0006508">
    <property type="term" value="P:proteolysis"/>
    <property type="evidence" value="ECO:0007669"/>
    <property type="project" value="UniProtKB-KW"/>
</dbReference>
<comment type="caution">
    <text evidence="8">The sequence shown here is derived from an EMBL/GenBank/DDBJ whole genome shotgun (WGS) entry which is preliminary data.</text>
</comment>
<keyword evidence="3 6" id="KW-0378">Hydrolase</keyword>
<dbReference type="InterPro" id="IPR022683">
    <property type="entry name" value="Calpain_III"/>
</dbReference>
<dbReference type="InterPro" id="IPR001300">
    <property type="entry name" value="Peptidase_C2_calpain_cat"/>
</dbReference>